<reference evidence="1" key="1">
    <citation type="submission" date="2019-11" db="EMBL/GenBank/DDBJ databases">
        <title>Nori genome reveals adaptations in red seaweeds to the harsh intertidal environment.</title>
        <authorList>
            <person name="Wang D."/>
            <person name="Mao Y."/>
        </authorList>
    </citation>
    <scope>NUCLEOTIDE SEQUENCE</scope>
    <source>
        <tissue evidence="1">Gametophyte</tissue>
    </source>
</reference>
<dbReference type="Proteomes" id="UP000798662">
    <property type="component" value="Chromosome 1"/>
</dbReference>
<accession>A0ACC3BJR6</accession>
<organism evidence="1 2">
    <name type="scientific">Pyropia yezoensis</name>
    <name type="common">Susabi-nori</name>
    <name type="synonym">Porphyra yezoensis</name>
    <dbReference type="NCBI Taxonomy" id="2788"/>
    <lineage>
        <taxon>Eukaryota</taxon>
        <taxon>Rhodophyta</taxon>
        <taxon>Bangiophyceae</taxon>
        <taxon>Bangiales</taxon>
        <taxon>Bangiaceae</taxon>
        <taxon>Pyropia</taxon>
    </lineage>
</organism>
<sequence>MASAADQGSTSIRAAQLTEGNGVLFQYFYWDLPADGSLWKNLAVNAVDLAAAGVTAVWLPPPYKGDAGAADVGYGVYDTYDLGEFDQKGTVRTKYGTKEQLLSAASAAHDAGIQVYADIVLNHRVGADATEEVTATPYDANNRSKPSGPPRRIRAYTRFTFPGRGGKYSSYEWNRSSFDAVDYDANLGGTGGTVYLLEGKSFDKYTSLERGGYDYLLGADTDTDMEFVRRELADWGRWLVQTVGFDGFRIDAVKHMDARFFRDSWLPAVREVRPDAFAVGEYWENNVRSLQAYINNTAGTMSVMDVPLHYHMHEASRNGNAYDMTRIFADTLVAASPTLAVTFVDNHDTLLFHGLESPVADWFKPLAYALILLRRSGYPTVFHADYYGGITRNGATNQVIQLPSHRGVLDKLLALRRDHAYGEETDFFGGGSRQLIGWTRAGRGKALAVVLSSGPGGSRRMRVGGGGGARFVDALGNVQGEVTTDGGGWADFSCSGGSVSAWLQV</sequence>
<comment type="caution">
    <text evidence="1">The sequence shown here is derived from an EMBL/GenBank/DDBJ whole genome shotgun (WGS) entry which is preliminary data.</text>
</comment>
<protein>
    <submittedName>
        <fullName evidence="1">Uncharacterized protein</fullName>
    </submittedName>
</protein>
<evidence type="ECO:0000313" key="1">
    <source>
        <dbReference type="EMBL" id="KAK1858158.1"/>
    </source>
</evidence>
<proteinExistence type="predicted"/>
<name>A0ACC3BJR6_PYRYE</name>
<keyword evidence="2" id="KW-1185">Reference proteome</keyword>
<evidence type="ECO:0000313" key="2">
    <source>
        <dbReference type="Proteomes" id="UP000798662"/>
    </source>
</evidence>
<dbReference type="EMBL" id="CM020618">
    <property type="protein sequence ID" value="KAK1858158.1"/>
    <property type="molecule type" value="Genomic_DNA"/>
</dbReference>
<gene>
    <name evidence="1" type="ORF">I4F81_000769</name>
</gene>